<evidence type="ECO:0008006" key="3">
    <source>
        <dbReference type="Google" id="ProtNLM"/>
    </source>
</evidence>
<sequence length="86" mass="9819">MMTQGPDLLGNLLQSGSTISDPVNTVPQCSRKACTADAIWQLLWNNPKIHNSERRKIWLACDEHRQFLADFLSSRAFLKEIQPLPR</sequence>
<name>A0A543AJ98_9MICC</name>
<keyword evidence="2" id="KW-1185">Reference proteome</keyword>
<dbReference type="EMBL" id="VFOU01000002">
    <property type="protein sequence ID" value="TQL72649.1"/>
    <property type="molecule type" value="Genomic_DNA"/>
</dbReference>
<accession>A0A543AJ98</accession>
<dbReference type="Proteomes" id="UP000319746">
    <property type="component" value="Unassembled WGS sequence"/>
</dbReference>
<proteinExistence type="predicted"/>
<reference evidence="1 2" key="1">
    <citation type="submission" date="2019-06" db="EMBL/GenBank/DDBJ databases">
        <title>Sequencing the genomes of 1000 actinobacteria strains.</title>
        <authorList>
            <person name="Klenk H.-P."/>
        </authorList>
    </citation>
    <scope>NUCLEOTIDE SEQUENCE [LARGE SCALE GENOMIC DNA]</scope>
    <source>
        <strain evidence="1 2">DSM 24083</strain>
    </source>
</reference>
<comment type="caution">
    <text evidence="1">The sequence shown here is derived from an EMBL/GenBank/DDBJ whole genome shotgun (WGS) entry which is preliminary data.</text>
</comment>
<dbReference type="AlphaFoldDB" id="A0A543AJ98"/>
<organism evidence="1 2">
    <name type="scientific">Enteractinococcus coprophilus</name>
    <dbReference type="NCBI Taxonomy" id="1027633"/>
    <lineage>
        <taxon>Bacteria</taxon>
        <taxon>Bacillati</taxon>
        <taxon>Actinomycetota</taxon>
        <taxon>Actinomycetes</taxon>
        <taxon>Micrococcales</taxon>
        <taxon>Micrococcaceae</taxon>
    </lineage>
</organism>
<evidence type="ECO:0000313" key="2">
    <source>
        <dbReference type="Proteomes" id="UP000319746"/>
    </source>
</evidence>
<protein>
    <recommendedName>
        <fullName evidence="3">Acetone carboxylase</fullName>
    </recommendedName>
</protein>
<evidence type="ECO:0000313" key="1">
    <source>
        <dbReference type="EMBL" id="TQL72649.1"/>
    </source>
</evidence>
<gene>
    <name evidence="1" type="ORF">FB556_1315</name>
</gene>